<feature type="non-terminal residue" evidence="10">
    <location>
        <position position="1"/>
    </location>
</feature>
<evidence type="ECO:0000256" key="2">
    <source>
        <dbReference type="ARBA" id="ARBA00009183"/>
    </source>
</evidence>
<keyword evidence="7" id="KW-0503">Monooxygenase</keyword>
<evidence type="ECO:0000256" key="6">
    <source>
        <dbReference type="ARBA" id="ARBA00023002"/>
    </source>
</evidence>
<evidence type="ECO:0000256" key="9">
    <source>
        <dbReference type="SAM" id="SignalP"/>
    </source>
</evidence>
<proteinExistence type="inferred from homology"/>
<dbReference type="Pfam" id="PF00743">
    <property type="entry name" value="FMO-like"/>
    <property type="match status" value="2"/>
</dbReference>
<name>A0A8J2NBF9_FUSEQ</name>
<comment type="cofactor">
    <cofactor evidence="1">
        <name>FAD</name>
        <dbReference type="ChEBI" id="CHEBI:57692"/>
    </cofactor>
</comment>
<comment type="caution">
    <text evidence="10">The sequence shown here is derived from an EMBL/GenBank/DDBJ whole genome shotgun (WGS) entry which is preliminary data.</text>
</comment>
<feature type="region of interest" description="Disordered" evidence="8">
    <location>
        <begin position="197"/>
        <end position="225"/>
    </location>
</feature>
<dbReference type="Pfam" id="PF13450">
    <property type="entry name" value="NAD_binding_8"/>
    <property type="match status" value="1"/>
</dbReference>
<evidence type="ECO:0000256" key="5">
    <source>
        <dbReference type="ARBA" id="ARBA00022857"/>
    </source>
</evidence>
<dbReference type="AlphaFoldDB" id="A0A8J2NBF9"/>
<dbReference type="PANTHER" id="PTHR23023">
    <property type="entry name" value="DIMETHYLANILINE MONOOXYGENASE"/>
    <property type="match status" value="1"/>
</dbReference>
<keyword evidence="5" id="KW-0521">NADP</keyword>
<dbReference type="GO" id="GO:0050660">
    <property type="term" value="F:flavin adenine dinucleotide binding"/>
    <property type="evidence" value="ECO:0007669"/>
    <property type="project" value="InterPro"/>
</dbReference>
<evidence type="ECO:0000256" key="4">
    <source>
        <dbReference type="ARBA" id="ARBA00022827"/>
    </source>
</evidence>
<dbReference type="FunFam" id="3.50.50.60:FF:000138">
    <property type="entry name" value="Flavin-containing monooxygenase"/>
    <property type="match status" value="1"/>
</dbReference>
<organism evidence="10 11">
    <name type="scientific">Fusarium equiseti</name>
    <name type="common">Fusarium scirpi</name>
    <dbReference type="NCBI Taxonomy" id="61235"/>
    <lineage>
        <taxon>Eukaryota</taxon>
        <taxon>Fungi</taxon>
        <taxon>Dikarya</taxon>
        <taxon>Ascomycota</taxon>
        <taxon>Pezizomycotina</taxon>
        <taxon>Sordariomycetes</taxon>
        <taxon>Hypocreomycetidae</taxon>
        <taxon>Hypocreales</taxon>
        <taxon>Nectriaceae</taxon>
        <taxon>Fusarium</taxon>
        <taxon>Fusarium incarnatum-equiseti species complex</taxon>
    </lineage>
</organism>
<gene>
    <name evidence="10" type="ORF">FEQUK3_LOCUS6791</name>
</gene>
<dbReference type="InterPro" id="IPR050346">
    <property type="entry name" value="FMO-like"/>
</dbReference>
<evidence type="ECO:0000313" key="11">
    <source>
        <dbReference type="Proteomes" id="UP000693738"/>
    </source>
</evidence>
<sequence length="583" mass="64609">TLVTFLLAASAPAALAGKCQAPRGVGENPNCQGGDYSSCVSKTNALCWAECSGNPAGGAGAPCHTGCTTRNQQYCAGYCMAISNCDDCIESLKQMGAGGNEDNWREACSQEAHWNSPDNLKMVTGLQVKSVAVIGAGASGTAAAVALKAEGCFDKIKVFERREAPGGLWLYDKEYNICDKEDKAGYSIKPGALPPALDPASRIPNSLPRQLPPDGKDRHHSTPMYGSLTTTVPEIAMSFSDKRFPYGPFVPHHVPLEYLQEYYHLHDVQDVLVLNTTVEDLSRTSNSAGENRWQLTLRKYNPEEGVDEWWQEVFDAVIIANGQHSVPYVPQVKGLEQYMETYTGSVSHSKAYRNPCRFDGKKVLIVGNSLSGQDVAGDLVKVAQLPVYVSRRRGTIWDTPESEDDIHWKPVIQEFISETKQILFADGSLLSGIDHIIYCTGYKPSYPFWNTNVNGQELYDYDKSKLNGSYLHTFFKDFPTLGIIGLGKTLAFRSYEYQAIALARVFAGRNAIDLPSQEDWERTWEEHTNKNGMEFHEVSIEDGELLRWYTQLSNIAGLPLCGKGRVPPAFTDETLWQLKNVRR</sequence>
<feature type="signal peptide" evidence="9">
    <location>
        <begin position="1"/>
        <end position="16"/>
    </location>
</feature>
<evidence type="ECO:0000256" key="3">
    <source>
        <dbReference type="ARBA" id="ARBA00022630"/>
    </source>
</evidence>
<accession>A0A8J2NBF9</accession>
<evidence type="ECO:0000256" key="1">
    <source>
        <dbReference type="ARBA" id="ARBA00001974"/>
    </source>
</evidence>
<comment type="similarity">
    <text evidence="2">Belongs to the FMO family.</text>
</comment>
<dbReference type="InterPro" id="IPR020946">
    <property type="entry name" value="Flavin_mOase-like"/>
</dbReference>
<reference evidence="10" key="1">
    <citation type="submission" date="2021-05" db="EMBL/GenBank/DDBJ databases">
        <authorList>
            <person name="Khan N."/>
        </authorList>
    </citation>
    <scope>NUCLEOTIDE SEQUENCE</scope>
</reference>
<feature type="chain" id="PRO_5035161983" evidence="9">
    <location>
        <begin position="17"/>
        <end position="583"/>
    </location>
</feature>
<dbReference type="EMBL" id="CAJSTJ010000140">
    <property type="protein sequence ID" value="CAG7561066.1"/>
    <property type="molecule type" value="Genomic_DNA"/>
</dbReference>
<dbReference type="GO" id="GO:0004499">
    <property type="term" value="F:N,N-dimethylaniline monooxygenase activity"/>
    <property type="evidence" value="ECO:0007669"/>
    <property type="project" value="InterPro"/>
</dbReference>
<keyword evidence="9" id="KW-0732">Signal</keyword>
<keyword evidence="3" id="KW-0285">Flavoprotein</keyword>
<evidence type="ECO:0000256" key="7">
    <source>
        <dbReference type="ARBA" id="ARBA00023033"/>
    </source>
</evidence>
<dbReference type="GO" id="GO:0050661">
    <property type="term" value="F:NADP binding"/>
    <property type="evidence" value="ECO:0007669"/>
    <property type="project" value="InterPro"/>
</dbReference>
<dbReference type="Proteomes" id="UP000693738">
    <property type="component" value="Unassembled WGS sequence"/>
</dbReference>
<evidence type="ECO:0000313" key="10">
    <source>
        <dbReference type="EMBL" id="CAG7561066.1"/>
    </source>
</evidence>
<evidence type="ECO:0000256" key="8">
    <source>
        <dbReference type="SAM" id="MobiDB-lite"/>
    </source>
</evidence>
<protein>
    <submittedName>
        <fullName evidence="10">Uncharacterized protein</fullName>
    </submittedName>
</protein>
<keyword evidence="6" id="KW-0560">Oxidoreductase</keyword>
<keyword evidence="4" id="KW-0274">FAD</keyword>